<accession>A0A7J7CD77</accession>
<dbReference type="GO" id="GO:0003677">
    <property type="term" value="F:DNA binding"/>
    <property type="evidence" value="ECO:0007669"/>
    <property type="project" value="UniProtKB-KW"/>
</dbReference>
<keyword evidence="2" id="KW-0805">Transcription regulation</keyword>
<keyword evidence="5" id="KW-0539">Nucleus</keyword>
<gene>
    <name evidence="7" type="ORF">HS088_TW18G00800</name>
</gene>
<dbReference type="InterPro" id="IPR044800">
    <property type="entry name" value="LEC2-like"/>
</dbReference>
<evidence type="ECO:0000256" key="1">
    <source>
        <dbReference type="ARBA" id="ARBA00004123"/>
    </source>
</evidence>
<dbReference type="GO" id="GO:0005634">
    <property type="term" value="C:nucleus"/>
    <property type="evidence" value="ECO:0007669"/>
    <property type="project" value="UniProtKB-SubCell"/>
</dbReference>
<dbReference type="InParanoid" id="A0A7J7CD77"/>
<proteinExistence type="predicted"/>
<dbReference type="PANTHER" id="PTHR31140:SF145">
    <property type="entry name" value="TF-B3 DOMAIN-CONTAINING PROTEIN"/>
    <property type="match status" value="1"/>
</dbReference>
<dbReference type="InterPro" id="IPR015300">
    <property type="entry name" value="DNA-bd_pseudobarrel_sf"/>
</dbReference>
<reference evidence="7 8" key="1">
    <citation type="journal article" date="2020" name="Nat. Commun.">
        <title>Genome of Tripterygium wilfordii and identification of cytochrome P450 involved in triptolide biosynthesis.</title>
        <authorList>
            <person name="Tu L."/>
            <person name="Su P."/>
            <person name="Zhang Z."/>
            <person name="Gao L."/>
            <person name="Wang J."/>
            <person name="Hu T."/>
            <person name="Zhou J."/>
            <person name="Zhang Y."/>
            <person name="Zhao Y."/>
            <person name="Liu Y."/>
            <person name="Song Y."/>
            <person name="Tong Y."/>
            <person name="Lu Y."/>
            <person name="Yang J."/>
            <person name="Xu C."/>
            <person name="Jia M."/>
            <person name="Peters R.J."/>
            <person name="Huang L."/>
            <person name="Gao W."/>
        </authorList>
    </citation>
    <scope>NUCLEOTIDE SEQUENCE [LARGE SCALE GENOMIC DNA]</scope>
    <source>
        <strain evidence="8">cv. XIE 37</strain>
        <tissue evidence="7">Leaf</tissue>
    </source>
</reference>
<evidence type="ECO:0000256" key="3">
    <source>
        <dbReference type="ARBA" id="ARBA00023125"/>
    </source>
</evidence>
<organism evidence="7 8">
    <name type="scientific">Tripterygium wilfordii</name>
    <name type="common">Thunder God vine</name>
    <dbReference type="NCBI Taxonomy" id="458696"/>
    <lineage>
        <taxon>Eukaryota</taxon>
        <taxon>Viridiplantae</taxon>
        <taxon>Streptophyta</taxon>
        <taxon>Embryophyta</taxon>
        <taxon>Tracheophyta</taxon>
        <taxon>Spermatophyta</taxon>
        <taxon>Magnoliopsida</taxon>
        <taxon>eudicotyledons</taxon>
        <taxon>Gunneridae</taxon>
        <taxon>Pentapetalae</taxon>
        <taxon>rosids</taxon>
        <taxon>fabids</taxon>
        <taxon>Celastrales</taxon>
        <taxon>Celastraceae</taxon>
        <taxon>Tripterygium</taxon>
    </lineage>
</organism>
<sequence length="118" mass="13624">MAFFEKLLTSTDVDKRLSVPTRCLPYFEGLIEGSHAVDLKVEDEKGQLMTFCCTTRKKGYKKPVFTRGWSEYVRRKKLKVGDKIIFRQSEDGGSVYKIEAQRRIPILGRQVWCNVSDA</sequence>
<dbReference type="InterPro" id="IPR003340">
    <property type="entry name" value="B3_DNA-bd"/>
</dbReference>
<evidence type="ECO:0000313" key="8">
    <source>
        <dbReference type="Proteomes" id="UP000593562"/>
    </source>
</evidence>
<dbReference type="SMART" id="SM01019">
    <property type="entry name" value="B3"/>
    <property type="match status" value="1"/>
</dbReference>
<dbReference type="GO" id="GO:0003700">
    <property type="term" value="F:DNA-binding transcription factor activity"/>
    <property type="evidence" value="ECO:0007669"/>
    <property type="project" value="InterPro"/>
</dbReference>
<keyword evidence="8" id="KW-1185">Reference proteome</keyword>
<evidence type="ECO:0000256" key="2">
    <source>
        <dbReference type="ARBA" id="ARBA00023015"/>
    </source>
</evidence>
<evidence type="ECO:0000313" key="7">
    <source>
        <dbReference type="EMBL" id="KAF5732111.1"/>
    </source>
</evidence>
<comment type="caution">
    <text evidence="7">The sequence shown here is derived from an EMBL/GenBank/DDBJ whole genome shotgun (WGS) entry which is preliminary data.</text>
</comment>
<dbReference type="Gene3D" id="2.40.330.10">
    <property type="entry name" value="DNA-binding pseudobarrel domain"/>
    <property type="match status" value="1"/>
</dbReference>
<dbReference type="EMBL" id="JAAARO010000018">
    <property type="protein sequence ID" value="KAF5732111.1"/>
    <property type="molecule type" value="Genomic_DNA"/>
</dbReference>
<evidence type="ECO:0000256" key="4">
    <source>
        <dbReference type="ARBA" id="ARBA00023163"/>
    </source>
</evidence>
<dbReference type="SUPFAM" id="SSF101936">
    <property type="entry name" value="DNA-binding pseudobarrel domain"/>
    <property type="match status" value="1"/>
</dbReference>
<feature type="domain" description="TF-B3" evidence="6">
    <location>
        <begin position="4"/>
        <end position="104"/>
    </location>
</feature>
<dbReference type="Proteomes" id="UP000593562">
    <property type="component" value="Unassembled WGS sequence"/>
</dbReference>
<dbReference type="Pfam" id="PF02362">
    <property type="entry name" value="B3"/>
    <property type="match status" value="1"/>
</dbReference>
<keyword evidence="4" id="KW-0804">Transcription</keyword>
<protein>
    <recommendedName>
        <fullName evidence="6">TF-B3 domain-containing protein</fullName>
    </recommendedName>
</protein>
<dbReference type="AlphaFoldDB" id="A0A7J7CD77"/>
<evidence type="ECO:0000259" key="6">
    <source>
        <dbReference type="SMART" id="SM01019"/>
    </source>
</evidence>
<dbReference type="CDD" id="cd10017">
    <property type="entry name" value="B3_DNA"/>
    <property type="match status" value="1"/>
</dbReference>
<dbReference type="PANTHER" id="PTHR31140">
    <property type="entry name" value="B3 DOMAIN-CONTAINING TRANSCRIPTION FACTOR ABI3"/>
    <property type="match status" value="1"/>
</dbReference>
<name>A0A7J7CD77_TRIWF</name>
<comment type="subcellular location">
    <subcellularLocation>
        <location evidence="1">Nucleus</location>
    </subcellularLocation>
</comment>
<keyword evidence="3" id="KW-0238">DNA-binding</keyword>
<evidence type="ECO:0000256" key="5">
    <source>
        <dbReference type="ARBA" id="ARBA00023242"/>
    </source>
</evidence>